<dbReference type="GO" id="GO:0030244">
    <property type="term" value="P:cellulose biosynthetic process"/>
    <property type="evidence" value="ECO:0007669"/>
    <property type="project" value="InterPro"/>
</dbReference>
<feature type="transmembrane region" description="Helical" evidence="8">
    <location>
        <begin position="524"/>
        <end position="540"/>
    </location>
</feature>
<keyword evidence="2" id="KW-0328">Glycosyltransferase</keyword>
<keyword evidence="7" id="KW-0961">Cell wall biogenesis/degradation</keyword>
<dbReference type="InterPro" id="IPR029044">
    <property type="entry name" value="Nucleotide-diphossugar_trans"/>
</dbReference>
<evidence type="ECO:0000256" key="5">
    <source>
        <dbReference type="ARBA" id="ARBA00022989"/>
    </source>
</evidence>
<feature type="transmembrane region" description="Helical" evidence="8">
    <location>
        <begin position="492"/>
        <end position="512"/>
    </location>
</feature>
<gene>
    <name evidence="9" type="ORF">FSB_LOCUS54499</name>
</gene>
<dbReference type="Pfam" id="PF03552">
    <property type="entry name" value="Cellulose_synt"/>
    <property type="match status" value="3"/>
</dbReference>
<reference evidence="9" key="1">
    <citation type="submission" date="2018-02" db="EMBL/GenBank/DDBJ databases">
        <authorList>
            <person name="Cohen D.B."/>
            <person name="Kent A.D."/>
        </authorList>
    </citation>
    <scope>NUCLEOTIDE SEQUENCE</scope>
</reference>
<evidence type="ECO:0000256" key="8">
    <source>
        <dbReference type="SAM" id="Phobius"/>
    </source>
</evidence>
<dbReference type="GO" id="GO:0016760">
    <property type="term" value="F:cellulose synthase (UDP-forming) activity"/>
    <property type="evidence" value="ECO:0007669"/>
    <property type="project" value="InterPro"/>
</dbReference>
<dbReference type="AlphaFoldDB" id="A0A2N9ILX5"/>
<dbReference type="InterPro" id="IPR005150">
    <property type="entry name" value="Cellulose_synth"/>
</dbReference>
<dbReference type="EMBL" id="OIVN01006160">
    <property type="protein sequence ID" value="SPD26617.1"/>
    <property type="molecule type" value="Genomic_DNA"/>
</dbReference>
<feature type="transmembrane region" description="Helical" evidence="8">
    <location>
        <begin position="365"/>
        <end position="388"/>
    </location>
</feature>
<accession>A0A2N9ILX5</accession>
<evidence type="ECO:0000256" key="1">
    <source>
        <dbReference type="ARBA" id="ARBA00004127"/>
    </source>
</evidence>
<feature type="transmembrane region" description="Helical" evidence="8">
    <location>
        <begin position="450"/>
        <end position="472"/>
    </location>
</feature>
<comment type="subcellular location">
    <subcellularLocation>
        <location evidence="1">Endomembrane system</location>
        <topology evidence="1">Multi-pass membrane protein</topology>
    </subcellularLocation>
</comment>
<feature type="transmembrane region" description="Helical" evidence="8">
    <location>
        <begin position="327"/>
        <end position="345"/>
    </location>
</feature>
<dbReference type="Gene3D" id="3.90.550.10">
    <property type="entry name" value="Spore Coat Polysaccharide Biosynthesis Protein SpsA, Chain A"/>
    <property type="match status" value="1"/>
</dbReference>
<keyword evidence="6 8" id="KW-0472">Membrane</keyword>
<evidence type="ECO:0000256" key="2">
    <source>
        <dbReference type="ARBA" id="ARBA00022676"/>
    </source>
</evidence>
<evidence type="ECO:0000256" key="4">
    <source>
        <dbReference type="ARBA" id="ARBA00022692"/>
    </source>
</evidence>
<evidence type="ECO:0000256" key="6">
    <source>
        <dbReference type="ARBA" id="ARBA00023136"/>
    </source>
</evidence>
<protein>
    <submittedName>
        <fullName evidence="9">Uncharacterized protein</fullName>
    </submittedName>
</protein>
<keyword evidence="5 8" id="KW-1133">Transmembrane helix</keyword>
<keyword evidence="3" id="KW-0808">Transferase</keyword>
<dbReference type="PANTHER" id="PTHR13301">
    <property type="entry name" value="X-BOX TRANSCRIPTION FACTOR-RELATED"/>
    <property type="match status" value="1"/>
</dbReference>
<name>A0A2N9ILX5_FAGSY</name>
<feature type="transmembrane region" description="Helical" evidence="8">
    <location>
        <begin position="409"/>
        <end position="430"/>
    </location>
</feature>
<proteinExistence type="predicted"/>
<dbReference type="GO" id="GO:0012505">
    <property type="term" value="C:endomembrane system"/>
    <property type="evidence" value="ECO:0007669"/>
    <property type="project" value="UniProtKB-SubCell"/>
</dbReference>
<organism evidence="9">
    <name type="scientific">Fagus sylvatica</name>
    <name type="common">Beechnut</name>
    <dbReference type="NCBI Taxonomy" id="28930"/>
    <lineage>
        <taxon>Eukaryota</taxon>
        <taxon>Viridiplantae</taxon>
        <taxon>Streptophyta</taxon>
        <taxon>Embryophyta</taxon>
        <taxon>Tracheophyta</taxon>
        <taxon>Spermatophyta</taxon>
        <taxon>Magnoliopsida</taxon>
        <taxon>eudicotyledons</taxon>
        <taxon>Gunneridae</taxon>
        <taxon>Pentapetalae</taxon>
        <taxon>rosids</taxon>
        <taxon>fabids</taxon>
        <taxon>Fagales</taxon>
        <taxon>Fagaceae</taxon>
        <taxon>Fagus</taxon>
    </lineage>
</organism>
<evidence type="ECO:0000256" key="3">
    <source>
        <dbReference type="ARBA" id="ARBA00022679"/>
    </source>
</evidence>
<evidence type="ECO:0000313" key="9">
    <source>
        <dbReference type="EMBL" id="SPD26617.1"/>
    </source>
</evidence>
<dbReference type="GO" id="GO:0071555">
    <property type="term" value="P:cell wall organization"/>
    <property type="evidence" value="ECO:0007669"/>
    <property type="project" value="UniProtKB-KW"/>
</dbReference>
<sequence>MVVRWNPIYRYTFKDRLSLRYEKVLPSIDIFVCTADYMIEPPLMVINTVLSVMAYDYPSEKLSVYLSDDGGSDLTFYAMVEASRFSKIWIPFCKMFKVEPRSPEAYFRIAVEPLGEPAKEWSTVKILIDGKDPKAVDIEGQPLPTLVYLAREKRPQYHHNFKAGAMNALVELPGFDGNGGPSYGGSGCFHRREALCGQKYNKECKADWKKLSNKEARESASVLEETYKVLASCTYEENTQWGKEMGLKYGCPVEDVISGLAIQCRGWRSIYFNPERKGFLGVAPITLLDSLIQQKRWSEGGVQIFASRNCPLVNGHKKIPLKLQLSYCPYSLMGANCLATLYYVTVPSMCLLRGISLFPKISNPWAIPFTFVIFVHRAYSLGEFVWCGGTLQGWWNDQRMWLFKRTTSYFFGFFDCILQLLGFSKSAFVISSKVADDDVSQRYEQEVMEFGTSSPMFTILTTLALLNAFCFVGGMKRVIADVQTLVSEPFELQILLCGVLVLINLPVYQGLFLRKDNGRMPTSVSYQSIIFALLACAIALY</sequence>
<dbReference type="GO" id="GO:0016020">
    <property type="term" value="C:membrane"/>
    <property type="evidence" value="ECO:0007669"/>
    <property type="project" value="InterPro"/>
</dbReference>
<evidence type="ECO:0000256" key="7">
    <source>
        <dbReference type="ARBA" id="ARBA00023316"/>
    </source>
</evidence>
<keyword evidence="4 8" id="KW-0812">Transmembrane</keyword>